<evidence type="ECO:0000256" key="14">
    <source>
        <dbReference type="SAM" id="MobiDB-lite"/>
    </source>
</evidence>
<evidence type="ECO:0000313" key="16">
    <source>
        <dbReference type="Proteomes" id="UP000004367"/>
    </source>
</evidence>
<reference evidence="15 16" key="1">
    <citation type="submission" date="2012-02" db="EMBL/GenBank/DDBJ databases">
        <title>Whole genome shotgun sequence of Mobilicoccus pelagius NBRC 104925.</title>
        <authorList>
            <person name="Yoshida Y."/>
            <person name="Hosoyama A."/>
            <person name="Tsuchikane K."/>
            <person name="Katsumata H."/>
            <person name="Yamazaki S."/>
            <person name="Fujita N."/>
        </authorList>
    </citation>
    <scope>NUCLEOTIDE SEQUENCE [LARGE SCALE GENOMIC DNA]</scope>
    <source>
        <strain evidence="15 16">NBRC 104925</strain>
    </source>
</reference>
<keyword evidence="11 13" id="KW-0170">Cobalt</keyword>
<feature type="region of interest" description="Disordered" evidence="14">
    <location>
        <begin position="222"/>
        <end position="251"/>
    </location>
</feature>
<dbReference type="Gene3D" id="1.10.1760.20">
    <property type="match status" value="1"/>
</dbReference>
<feature type="transmembrane region" description="Helical" evidence="13">
    <location>
        <begin position="175"/>
        <end position="201"/>
    </location>
</feature>
<evidence type="ECO:0000256" key="1">
    <source>
        <dbReference type="ARBA" id="ARBA00004429"/>
    </source>
</evidence>
<dbReference type="AlphaFoldDB" id="H5UP06"/>
<feature type="transmembrane region" description="Helical" evidence="13">
    <location>
        <begin position="74"/>
        <end position="99"/>
    </location>
</feature>
<evidence type="ECO:0000256" key="10">
    <source>
        <dbReference type="ARBA" id="ARBA00023136"/>
    </source>
</evidence>
<comment type="caution">
    <text evidence="15">The sequence shown here is derived from an EMBL/GenBank/DDBJ whole genome shotgun (WGS) entry which is preliminary data.</text>
</comment>
<evidence type="ECO:0000256" key="4">
    <source>
        <dbReference type="ARBA" id="ARBA00022448"/>
    </source>
</evidence>
<dbReference type="InterPro" id="IPR018024">
    <property type="entry name" value="CbiM"/>
</dbReference>
<dbReference type="UniPathway" id="UPA00148"/>
<evidence type="ECO:0000256" key="5">
    <source>
        <dbReference type="ARBA" id="ARBA00022475"/>
    </source>
</evidence>
<evidence type="ECO:0000256" key="6">
    <source>
        <dbReference type="ARBA" id="ARBA00022573"/>
    </source>
</evidence>
<comment type="pathway">
    <text evidence="2 13">Cofactor biosynthesis; adenosylcobalamin biosynthesis.</text>
</comment>
<evidence type="ECO:0000256" key="3">
    <source>
        <dbReference type="ARBA" id="ARBA00022426"/>
    </source>
</evidence>
<comment type="function">
    <text evidence="13">Part of the energy-coupling factor (ECF) transporter complex CbiMNOQ involved in cobalt import.</text>
</comment>
<feature type="compositionally biased region" description="Low complexity" evidence="14">
    <location>
        <begin position="222"/>
        <end position="234"/>
    </location>
</feature>
<dbReference type="STRING" id="1089455.MOPEL_013_00060"/>
<evidence type="ECO:0000256" key="8">
    <source>
        <dbReference type="ARBA" id="ARBA00022989"/>
    </source>
</evidence>
<dbReference type="HAMAP" id="MF_01462">
    <property type="entry name" value="CbiM"/>
    <property type="match status" value="1"/>
</dbReference>
<organism evidence="15 16">
    <name type="scientific">Mobilicoccus pelagius NBRC 104925</name>
    <dbReference type="NCBI Taxonomy" id="1089455"/>
    <lineage>
        <taxon>Bacteria</taxon>
        <taxon>Bacillati</taxon>
        <taxon>Actinomycetota</taxon>
        <taxon>Actinomycetes</taxon>
        <taxon>Micrococcales</taxon>
        <taxon>Dermatophilaceae</taxon>
        <taxon>Mobilicoccus</taxon>
    </lineage>
</organism>
<comment type="subcellular location">
    <subcellularLocation>
        <location evidence="1">Cell inner membrane</location>
        <topology evidence="1">Multi-pass membrane protein</topology>
    </subcellularLocation>
    <subcellularLocation>
        <location evidence="13">Cell membrane</location>
        <topology evidence="13">Multi-pass membrane protein</topology>
    </subcellularLocation>
</comment>
<dbReference type="EMBL" id="BAFE01000013">
    <property type="protein sequence ID" value="GAB47464.1"/>
    <property type="molecule type" value="Genomic_DNA"/>
</dbReference>
<feature type="transmembrane region" description="Helical" evidence="13">
    <location>
        <begin position="105"/>
        <end position="124"/>
    </location>
</feature>
<dbReference type="Pfam" id="PF01891">
    <property type="entry name" value="CbiM"/>
    <property type="match status" value="1"/>
</dbReference>
<accession>H5UP06</accession>
<name>H5UP06_9MICO</name>
<dbReference type="PANTHER" id="PTHR43627:SF1">
    <property type="entry name" value="COBALT TRANSPORT PROTEIN CBIM"/>
    <property type="match status" value="1"/>
</dbReference>
<evidence type="ECO:0000256" key="2">
    <source>
        <dbReference type="ARBA" id="ARBA00004953"/>
    </source>
</evidence>
<evidence type="ECO:0000256" key="9">
    <source>
        <dbReference type="ARBA" id="ARBA00023065"/>
    </source>
</evidence>
<comment type="similarity">
    <text evidence="12 13">Belongs to the CbiM family.</text>
</comment>
<dbReference type="GO" id="GO:0015087">
    <property type="term" value="F:cobalt ion transmembrane transporter activity"/>
    <property type="evidence" value="ECO:0007669"/>
    <property type="project" value="UniProtKB-UniRule"/>
</dbReference>
<feature type="transmembrane region" description="Helical" evidence="13">
    <location>
        <begin position="136"/>
        <end position="155"/>
    </location>
</feature>
<dbReference type="GO" id="GO:0009236">
    <property type="term" value="P:cobalamin biosynthetic process"/>
    <property type="evidence" value="ECO:0007669"/>
    <property type="project" value="UniProtKB-UniRule"/>
</dbReference>
<evidence type="ECO:0000256" key="11">
    <source>
        <dbReference type="ARBA" id="ARBA00023285"/>
    </source>
</evidence>
<keyword evidence="4 13" id="KW-0813">Transport</keyword>
<dbReference type="NCBIfam" id="NF006184">
    <property type="entry name" value="PRK08319.1"/>
    <property type="match status" value="1"/>
</dbReference>
<comment type="subunit">
    <text evidence="13">Forms an energy-coupling factor (ECF) transporter complex composed of an ATP-binding protein (A component, CbiO), a transmembrane protein (T component, CbiQ) and 2 possible substrate-capture proteins (S components, CbiM and CbiN) of unknown stoichimetry.</text>
</comment>
<sequence>MHIAEGYLPPLHAAAWAAVSAPFVVHGARAVMRQVRENPESRLLLGAAGAFTFILSAVKLPSWQGSSSHPTGTGLGAVLFRPPVMAFLCTVVLLFQALLLAHGGLTTLGANVFSMGVVGPWVAYATWRLLRRHEAVAIFAAAALADLATYCVTSVQLALAYPDATSGFAGAAAKFLGIFAVTQIPLAIVEGLLTVLVFRLLRDVARPELVRLGVVSGALTRTSGTDASDSGSGRVADAPGIRPVDSTEVAR</sequence>
<comment type="caution">
    <text evidence="13">Lacks conserved residue(s) required for the propagation of feature annotation.</text>
</comment>
<keyword evidence="5 13" id="KW-1003">Cell membrane</keyword>
<evidence type="ECO:0000313" key="15">
    <source>
        <dbReference type="EMBL" id="GAB47464.1"/>
    </source>
</evidence>
<dbReference type="GO" id="GO:0043190">
    <property type="term" value="C:ATP-binding cassette (ABC) transporter complex"/>
    <property type="evidence" value="ECO:0007669"/>
    <property type="project" value="InterPro"/>
</dbReference>
<evidence type="ECO:0000256" key="12">
    <source>
        <dbReference type="ARBA" id="ARBA00060918"/>
    </source>
</evidence>
<keyword evidence="7 13" id="KW-0812">Transmembrane</keyword>
<dbReference type="PANTHER" id="PTHR43627">
    <property type="match status" value="1"/>
</dbReference>
<evidence type="ECO:0000256" key="7">
    <source>
        <dbReference type="ARBA" id="ARBA00022692"/>
    </source>
</evidence>
<keyword evidence="8 13" id="KW-1133">Transmembrane helix</keyword>
<evidence type="ECO:0000256" key="13">
    <source>
        <dbReference type="HAMAP-Rule" id="MF_01462"/>
    </source>
</evidence>
<keyword evidence="9 13" id="KW-0406">Ion transport</keyword>
<dbReference type="RefSeq" id="WP_009481362.1">
    <property type="nucleotide sequence ID" value="NZ_BAFE01000013.1"/>
</dbReference>
<dbReference type="eggNOG" id="COG0310">
    <property type="taxonomic scope" value="Bacteria"/>
</dbReference>
<keyword evidence="3 13" id="KW-0171">Cobalt transport</keyword>
<dbReference type="OrthoDB" id="9809846at2"/>
<dbReference type="Proteomes" id="UP000004367">
    <property type="component" value="Unassembled WGS sequence"/>
</dbReference>
<dbReference type="NCBIfam" id="TIGR00123">
    <property type="entry name" value="cbiM"/>
    <property type="match status" value="1"/>
</dbReference>
<protein>
    <recommendedName>
        <fullName evidence="13">Cobalt transport protein CbiM</fullName>
    </recommendedName>
    <alternativeName>
        <fullName evidence="13">Energy-coupling factor transporter probable substrate-capture protein CbiM</fullName>
        <shortName evidence="13">ECF transporter S component CbiM</shortName>
    </alternativeName>
</protein>
<dbReference type="InterPro" id="IPR002751">
    <property type="entry name" value="CbiM/NikMN"/>
</dbReference>
<gene>
    <name evidence="13 15" type="primary">cbiM</name>
    <name evidence="15" type="ORF">MOPEL_013_00060</name>
</gene>
<dbReference type="FunFam" id="1.10.1760.20:FF:000001">
    <property type="entry name" value="Cobalt transport protein CbiM"/>
    <property type="match status" value="1"/>
</dbReference>
<keyword evidence="10 13" id="KW-0472">Membrane</keyword>
<keyword evidence="16" id="KW-1185">Reference proteome</keyword>
<proteinExistence type="inferred from homology"/>
<keyword evidence="6 13" id="KW-0169">Cobalamin biosynthesis</keyword>